<name>A0ABP0F4J0_CLALP</name>
<keyword evidence="3 9" id="KW-0217">Developmental protein</keyword>
<dbReference type="Gene3D" id="3.30.2460.20">
    <property type="match status" value="1"/>
</dbReference>
<evidence type="ECO:0000256" key="5">
    <source>
        <dbReference type="ARBA" id="ARBA00022530"/>
    </source>
</evidence>
<evidence type="ECO:0000313" key="11">
    <source>
        <dbReference type="Proteomes" id="UP001642483"/>
    </source>
</evidence>
<evidence type="ECO:0000256" key="3">
    <source>
        <dbReference type="ARBA" id="ARBA00022473"/>
    </source>
</evidence>
<evidence type="ECO:0000256" key="1">
    <source>
        <dbReference type="ARBA" id="ARBA00004498"/>
    </source>
</evidence>
<accession>A0ABP0F4J0</accession>
<dbReference type="InterPro" id="IPR005817">
    <property type="entry name" value="Wnt"/>
</dbReference>
<protein>
    <recommendedName>
        <fullName evidence="9">Protein Wnt</fullName>
    </recommendedName>
</protein>
<dbReference type="PRINTS" id="PR01349">
    <property type="entry name" value="WNTPROTEIN"/>
</dbReference>
<keyword evidence="8" id="KW-0449">Lipoprotein</keyword>
<keyword evidence="11" id="KW-1185">Reference proteome</keyword>
<dbReference type="PROSITE" id="PS00246">
    <property type="entry name" value="WNT1"/>
    <property type="match status" value="1"/>
</dbReference>
<keyword evidence="4" id="KW-0964">Secreted</keyword>
<keyword evidence="7" id="KW-1015">Disulfide bond</keyword>
<dbReference type="InterPro" id="IPR043158">
    <property type="entry name" value="Wnt_C"/>
</dbReference>
<dbReference type="PANTHER" id="PTHR12027:SF100">
    <property type="entry name" value="PROTEIN WNT"/>
    <property type="match status" value="1"/>
</dbReference>
<dbReference type="EMBL" id="CAWYQH010000002">
    <property type="protein sequence ID" value="CAK8673339.1"/>
    <property type="molecule type" value="Genomic_DNA"/>
</dbReference>
<comment type="subcellular location">
    <subcellularLocation>
        <location evidence="1 9">Secreted</location>
        <location evidence="1 9">Extracellular space</location>
        <location evidence="1 9">Extracellular matrix</location>
    </subcellularLocation>
</comment>
<comment type="similarity">
    <text evidence="2 9">Belongs to the Wnt family.</text>
</comment>
<evidence type="ECO:0000256" key="8">
    <source>
        <dbReference type="ARBA" id="ARBA00023288"/>
    </source>
</evidence>
<keyword evidence="6 9" id="KW-0879">Wnt signaling pathway</keyword>
<evidence type="ECO:0000256" key="4">
    <source>
        <dbReference type="ARBA" id="ARBA00022525"/>
    </source>
</evidence>
<evidence type="ECO:0000313" key="10">
    <source>
        <dbReference type="EMBL" id="CAK8673339.1"/>
    </source>
</evidence>
<keyword evidence="5" id="KW-0272">Extracellular matrix</keyword>
<evidence type="ECO:0000256" key="7">
    <source>
        <dbReference type="ARBA" id="ARBA00023157"/>
    </source>
</evidence>
<proteinExistence type="inferred from homology"/>
<dbReference type="InterPro" id="IPR018161">
    <property type="entry name" value="Wnt_CS"/>
</dbReference>
<dbReference type="SMART" id="SM00097">
    <property type="entry name" value="WNT1"/>
    <property type="match status" value="1"/>
</dbReference>
<comment type="function">
    <text evidence="9">Ligand for members of the frizzled family of seven transmembrane receptors.</text>
</comment>
<dbReference type="Pfam" id="PF00110">
    <property type="entry name" value="wnt"/>
    <property type="match status" value="1"/>
</dbReference>
<dbReference type="PANTHER" id="PTHR12027">
    <property type="entry name" value="WNT RELATED"/>
    <property type="match status" value="1"/>
</dbReference>
<comment type="caution">
    <text evidence="10">The sequence shown here is derived from an EMBL/GenBank/DDBJ whole genome shotgun (WGS) entry which is preliminary data.</text>
</comment>
<evidence type="ECO:0000256" key="9">
    <source>
        <dbReference type="RuleBase" id="RU003500"/>
    </source>
</evidence>
<evidence type="ECO:0000256" key="6">
    <source>
        <dbReference type="ARBA" id="ARBA00022687"/>
    </source>
</evidence>
<dbReference type="Proteomes" id="UP001642483">
    <property type="component" value="Unassembled WGS sequence"/>
</dbReference>
<sequence>MIYSVKATCAARALFSLLVFFIVTSYNIEARSGAPRWWSLAMVPPDGVLNVKSITCNSIPGLVPKQHRYCSRKIELMPSIARGIKLGIDQCKYQLKNRRWNCSTLPLRRSRPNRKKGVFGPVLETASPEAAFVHSIAAAGVAHAVARACAEGSLTSCGCDKRSRVEKGNWRWRGCNEDVEFGIKVSREFADARDQGNDGRAIMNRHNNEAGRMVLRDKMQLKCKCHGLSGSCELRTCWWALPDFNEVGKKLKRMYLDASEMKVKHHQEARGIVASLVPKFQEFPPPQETDLVFFNKSLNFCNKNPRLGIEGTKGRLCNATSSGVDGCDLLCCGRGYNTAQKTRIESCRCVFEWCCDVECEQCVTPYEEHTCK</sequence>
<reference evidence="10 11" key="1">
    <citation type="submission" date="2024-02" db="EMBL/GenBank/DDBJ databases">
        <authorList>
            <person name="Daric V."/>
            <person name="Darras S."/>
        </authorList>
    </citation>
    <scope>NUCLEOTIDE SEQUENCE [LARGE SCALE GENOMIC DNA]</scope>
</reference>
<evidence type="ECO:0000256" key="2">
    <source>
        <dbReference type="ARBA" id="ARBA00005683"/>
    </source>
</evidence>
<gene>
    <name evidence="10" type="ORF">CVLEPA_LOCUS3133</name>
</gene>
<organism evidence="10 11">
    <name type="scientific">Clavelina lepadiformis</name>
    <name type="common">Light-bulb sea squirt</name>
    <name type="synonym">Ascidia lepadiformis</name>
    <dbReference type="NCBI Taxonomy" id="159417"/>
    <lineage>
        <taxon>Eukaryota</taxon>
        <taxon>Metazoa</taxon>
        <taxon>Chordata</taxon>
        <taxon>Tunicata</taxon>
        <taxon>Ascidiacea</taxon>
        <taxon>Aplousobranchia</taxon>
        <taxon>Clavelinidae</taxon>
        <taxon>Clavelina</taxon>
    </lineage>
</organism>